<protein>
    <submittedName>
        <fullName evidence="7">Lysine exporter protein (LYSE/YGGA)</fullName>
    </submittedName>
</protein>
<gene>
    <name evidence="7" type="ordered locus">DvMF_2151</name>
</gene>
<feature type="transmembrane region" description="Helical" evidence="6">
    <location>
        <begin position="6"/>
        <end position="28"/>
    </location>
</feature>
<feature type="transmembrane region" description="Helical" evidence="6">
    <location>
        <begin position="171"/>
        <end position="194"/>
    </location>
</feature>
<accession>B8DQH5</accession>
<dbReference type="OrthoDB" id="9804822at2"/>
<dbReference type="HOGENOM" id="CLU_079569_2_2_7"/>
<dbReference type="AlphaFoldDB" id="B8DQH5"/>
<organism evidence="7">
    <name type="scientific">Nitratidesulfovibrio vulgaris (strain DSM 19637 / Miyazaki F)</name>
    <name type="common">Desulfovibrio vulgaris</name>
    <dbReference type="NCBI Taxonomy" id="883"/>
    <lineage>
        <taxon>Bacteria</taxon>
        <taxon>Pseudomonadati</taxon>
        <taxon>Thermodesulfobacteriota</taxon>
        <taxon>Desulfovibrionia</taxon>
        <taxon>Desulfovibrionales</taxon>
        <taxon>Desulfovibrionaceae</taxon>
        <taxon>Nitratidesulfovibrio</taxon>
    </lineage>
</organism>
<dbReference type="PANTHER" id="PTHR30086:SF20">
    <property type="entry name" value="ARGININE EXPORTER PROTEIN ARGO-RELATED"/>
    <property type="match status" value="1"/>
</dbReference>
<keyword evidence="3 6" id="KW-0812">Transmembrane</keyword>
<name>B8DQH5_NITV9</name>
<feature type="transmembrane region" description="Helical" evidence="6">
    <location>
        <begin position="71"/>
        <end position="91"/>
    </location>
</feature>
<keyword evidence="4 6" id="KW-1133">Transmembrane helix</keyword>
<evidence type="ECO:0000256" key="5">
    <source>
        <dbReference type="ARBA" id="ARBA00023136"/>
    </source>
</evidence>
<dbReference type="KEGG" id="dvm:DvMF_2151"/>
<evidence type="ECO:0000256" key="2">
    <source>
        <dbReference type="ARBA" id="ARBA00022475"/>
    </source>
</evidence>
<comment type="subcellular location">
    <subcellularLocation>
        <location evidence="1">Cell membrane</location>
        <topology evidence="1">Multi-pass membrane protein</topology>
    </subcellularLocation>
</comment>
<dbReference type="STRING" id="883.DvMF_2151"/>
<evidence type="ECO:0000256" key="4">
    <source>
        <dbReference type="ARBA" id="ARBA00022989"/>
    </source>
</evidence>
<keyword evidence="2" id="KW-1003">Cell membrane</keyword>
<dbReference type="Pfam" id="PF01810">
    <property type="entry name" value="LysE"/>
    <property type="match status" value="1"/>
</dbReference>
<dbReference type="GO" id="GO:0005886">
    <property type="term" value="C:plasma membrane"/>
    <property type="evidence" value="ECO:0007669"/>
    <property type="project" value="UniProtKB-SubCell"/>
</dbReference>
<dbReference type="EMBL" id="CP001197">
    <property type="protein sequence ID" value="ACL09094.1"/>
    <property type="molecule type" value="Genomic_DNA"/>
</dbReference>
<dbReference type="GO" id="GO:0015171">
    <property type="term" value="F:amino acid transmembrane transporter activity"/>
    <property type="evidence" value="ECO:0007669"/>
    <property type="project" value="TreeGrafter"/>
</dbReference>
<feature type="transmembrane region" description="Helical" evidence="6">
    <location>
        <begin position="40"/>
        <end position="65"/>
    </location>
</feature>
<reference evidence="7" key="1">
    <citation type="submission" date="2008-10" db="EMBL/GenBank/DDBJ databases">
        <title>Complete sequence of Desulfovibrio vulgaris str. 'Miyazaki F'.</title>
        <authorList>
            <person name="Lucas S."/>
            <person name="Copeland A."/>
            <person name="Lapidus A."/>
            <person name="Glavina del Rio T."/>
            <person name="Dalin E."/>
            <person name="Tice H."/>
            <person name="Bruce D."/>
            <person name="Goodwin L."/>
            <person name="Pitluck S."/>
            <person name="Sims D."/>
            <person name="Brettin T."/>
            <person name="Detter J.C."/>
            <person name="Han C."/>
            <person name="Larimer F."/>
            <person name="Land M."/>
            <person name="Hauser L."/>
            <person name="Kyrpides N."/>
            <person name="Mikhailova N."/>
            <person name="Hazen T.C."/>
            <person name="Richardson P."/>
        </authorList>
    </citation>
    <scope>NUCLEOTIDE SEQUENCE</scope>
    <source>
        <strain evidence="7">Miyazaki F</strain>
    </source>
</reference>
<dbReference type="PANTHER" id="PTHR30086">
    <property type="entry name" value="ARGININE EXPORTER PROTEIN ARGO"/>
    <property type="match status" value="1"/>
</dbReference>
<evidence type="ECO:0000256" key="1">
    <source>
        <dbReference type="ARBA" id="ARBA00004651"/>
    </source>
</evidence>
<keyword evidence="5 6" id="KW-0472">Membrane</keyword>
<dbReference type="InterPro" id="IPR001123">
    <property type="entry name" value="LeuE-type"/>
</dbReference>
<proteinExistence type="predicted"/>
<sequence>MTVHSLAALAVAVFILAITPGPGVFAVLSAALGRGLPTALALTAGIICGDMIFLLLAMAGLTVLAESMGELFLVVRLGGAAYMIWLGIGLWRGAATARPHAAPGESASENPAPGAGTACDSAPLAAPTRLRLLRLLRTACGGLALTLGNPKVIVFYVGFLPTFVDLRTLDATGAALVAATTVAVVGCVLGGYAVMAARARRMLSTPRATRLLHRGAGAVMVGTGAAIATR</sequence>
<evidence type="ECO:0000313" key="7">
    <source>
        <dbReference type="EMBL" id="ACL09094.1"/>
    </source>
</evidence>
<feature type="transmembrane region" description="Helical" evidence="6">
    <location>
        <begin position="139"/>
        <end position="159"/>
    </location>
</feature>
<evidence type="ECO:0000256" key="3">
    <source>
        <dbReference type="ARBA" id="ARBA00022692"/>
    </source>
</evidence>
<dbReference type="eggNOG" id="COG1280">
    <property type="taxonomic scope" value="Bacteria"/>
</dbReference>
<evidence type="ECO:0000256" key="6">
    <source>
        <dbReference type="SAM" id="Phobius"/>
    </source>
</evidence>